<evidence type="ECO:0000256" key="1">
    <source>
        <dbReference type="SAM" id="MobiDB-lite"/>
    </source>
</evidence>
<evidence type="ECO:0000313" key="2">
    <source>
        <dbReference type="EMBL" id="KDQ51896.1"/>
    </source>
</evidence>
<feature type="region of interest" description="Disordered" evidence="1">
    <location>
        <begin position="1"/>
        <end position="26"/>
    </location>
</feature>
<sequence>MKANTRTTHEMLQGTSLLSKSNKKSRVPPFDITIEPVVLICFRETCCLHHQQCCLALSVLTGIRLRDVKSSV</sequence>
<gene>
    <name evidence="2" type="ORF">JAAARDRAFT_496031</name>
</gene>
<name>A0A067PNJ9_9AGAM</name>
<dbReference type="Proteomes" id="UP000027265">
    <property type="component" value="Unassembled WGS sequence"/>
</dbReference>
<reference evidence="3" key="1">
    <citation type="journal article" date="2014" name="Proc. Natl. Acad. Sci. U.S.A.">
        <title>Extensive sampling of basidiomycete genomes demonstrates inadequacy of the white-rot/brown-rot paradigm for wood decay fungi.</title>
        <authorList>
            <person name="Riley R."/>
            <person name="Salamov A.A."/>
            <person name="Brown D.W."/>
            <person name="Nagy L.G."/>
            <person name="Floudas D."/>
            <person name="Held B.W."/>
            <person name="Levasseur A."/>
            <person name="Lombard V."/>
            <person name="Morin E."/>
            <person name="Otillar R."/>
            <person name="Lindquist E.A."/>
            <person name="Sun H."/>
            <person name="LaButti K.M."/>
            <person name="Schmutz J."/>
            <person name="Jabbour D."/>
            <person name="Luo H."/>
            <person name="Baker S.E."/>
            <person name="Pisabarro A.G."/>
            <person name="Walton J.D."/>
            <person name="Blanchette R.A."/>
            <person name="Henrissat B."/>
            <person name="Martin F."/>
            <person name="Cullen D."/>
            <person name="Hibbett D.S."/>
            <person name="Grigoriev I.V."/>
        </authorList>
    </citation>
    <scope>NUCLEOTIDE SEQUENCE [LARGE SCALE GENOMIC DNA]</scope>
    <source>
        <strain evidence="3">MUCL 33604</strain>
    </source>
</reference>
<protein>
    <submittedName>
        <fullName evidence="2">Uncharacterized protein</fullName>
    </submittedName>
</protein>
<dbReference type="HOGENOM" id="CLU_2722577_0_0_1"/>
<accession>A0A067PNJ9</accession>
<evidence type="ECO:0000313" key="3">
    <source>
        <dbReference type="Proteomes" id="UP000027265"/>
    </source>
</evidence>
<dbReference type="AlphaFoldDB" id="A0A067PNJ9"/>
<dbReference type="EMBL" id="KL197744">
    <property type="protein sequence ID" value="KDQ51896.1"/>
    <property type="molecule type" value="Genomic_DNA"/>
</dbReference>
<proteinExistence type="predicted"/>
<organism evidence="2 3">
    <name type="scientific">Jaapia argillacea MUCL 33604</name>
    <dbReference type="NCBI Taxonomy" id="933084"/>
    <lineage>
        <taxon>Eukaryota</taxon>
        <taxon>Fungi</taxon>
        <taxon>Dikarya</taxon>
        <taxon>Basidiomycota</taxon>
        <taxon>Agaricomycotina</taxon>
        <taxon>Agaricomycetes</taxon>
        <taxon>Agaricomycetidae</taxon>
        <taxon>Jaapiales</taxon>
        <taxon>Jaapiaceae</taxon>
        <taxon>Jaapia</taxon>
    </lineage>
</organism>
<dbReference type="InParanoid" id="A0A067PNJ9"/>
<keyword evidence="3" id="KW-1185">Reference proteome</keyword>